<evidence type="ECO:0000313" key="3">
    <source>
        <dbReference type="EMBL" id="TQL57893.1"/>
    </source>
</evidence>
<protein>
    <submittedName>
        <fullName evidence="3">Uncharacterized protein</fullName>
    </submittedName>
</protein>
<evidence type="ECO:0000256" key="2">
    <source>
        <dbReference type="SAM" id="Phobius"/>
    </source>
</evidence>
<feature type="transmembrane region" description="Helical" evidence="2">
    <location>
        <begin position="563"/>
        <end position="584"/>
    </location>
</feature>
<keyword evidence="2" id="KW-0472">Membrane</keyword>
<proteinExistence type="predicted"/>
<keyword evidence="2" id="KW-0812">Transmembrane</keyword>
<dbReference type="RefSeq" id="WP_142093714.1">
    <property type="nucleotide sequence ID" value="NZ_BAAAMD010000004.1"/>
</dbReference>
<sequence length="878" mass="94744">MPSLVICMAPAGPASGVRAAFADWSAAGLLGPYLWVEPSAVTPGTATTPAVQCSDGRVTGTSIQHTLTQARFDRVRVVSIVPAVGGASLVDPAVEQAVLQSVLGTGAVMQQQVDLFRFIVTRPQSGPVGGDLVREGWHNIICSPELSVGPRLGHQTLPSSTDPVELGAPAASVIASVAAMWVGQQQGPLDGVQAPFGRTLRLARSWYRDLDARTIEDDVRRRVLAIDGAVPQPTQQGGQPVYIDDAASACQDLAASVLKRHASLFKSERKSPQPVAKQQIGMGEAAGKLASFIRLTIGQAPSKWYSLMVGSAPDQAASRMQSLVFGDDPSNFAVVADGQLLSGTADWQQVSEAAGNLDQLSNGPRAHQAAGDFSPVWSDFMACGLMLVDGGDRGQNQAIMVGNERGVLRHMSDSAPAPDEWFTDIGTRLRNQIGIGRVQAADPLGVHTLRERLMSLASHPSLSREAEETLRRLDEWKGRHAQSYAAQTGAMLANELLDTSREVQNLARTVRQGPQVDTSNANTQGRQRRIGMWMRVLTFALVVMVLLTLLGAAFNVLTWMSLLWVSLSSLVFWFGGSLALYMIGQRDLFADLNRQRQAMSQAEANEYNLKAAVRDLHRLGEGYGQFLEWTRVLGVMLHEPFGRGVAARTVPPLIESGLPMSVGIGRAECDEESTEQVVDLLRRELFHVGWLGNPWNAALQEASQRLGARGRDLEQNPSLMFSQRARVEESLLTPWADSLERDGVGDSGAAEFWHRAMGRLVQPDYVNRLVSQVRPAGGDTPVPTEAFLAGVGSGEVSANRFDTALLTRENRQGDANVVEVTWPLEHAHGLGRRAVMVQLGRALSEYSFDLGERVAPEVTAGDEPEPPPMQMPSGGAVF</sequence>
<gene>
    <name evidence="3" type="ORF">FB460_1739</name>
</gene>
<evidence type="ECO:0000256" key="1">
    <source>
        <dbReference type="SAM" id="MobiDB-lite"/>
    </source>
</evidence>
<keyword evidence="2" id="KW-1133">Transmembrane helix</keyword>
<keyword evidence="4" id="KW-1185">Reference proteome</keyword>
<organism evidence="3 4">
    <name type="scientific">Propioniferax innocua</name>
    <dbReference type="NCBI Taxonomy" id="1753"/>
    <lineage>
        <taxon>Bacteria</taxon>
        <taxon>Bacillati</taxon>
        <taxon>Actinomycetota</taxon>
        <taxon>Actinomycetes</taxon>
        <taxon>Propionibacteriales</taxon>
        <taxon>Propionibacteriaceae</taxon>
        <taxon>Propioniferax</taxon>
    </lineage>
</organism>
<dbReference type="AlphaFoldDB" id="A0A542ZC15"/>
<dbReference type="OrthoDB" id="4427856at2"/>
<accession>A0A542ZC15</accession>
<comment type="caution">
    <text evidence="3">The sequence shown here is derived from an EMBL/GenBank/DDBJ whole genome shotgun (WGS) entry which is preliminary data.</text>
</comment>
<reference evidence="3 4" key="1">
    <citation type="submission" date="2019-06" db="EMBL/GenBank/DDBJ databases">
        <title>Sequencing the genomes of 1000 actinobacteria strains.</title>
        <authorList>
            <person name="Klenk H.-P."/>
        </authorList>
    </citation>
    <scope>NUCLEOTIDE SEQUENCE [LARGE SCALE GENOMIC DNA]</scope>
    <source>
        <strain evidence="3 4">DSM 8251</strain>
    </source>
</reference>
<dbReference type="EMBL" id="VFOR01000002">
    <property type="protein sequence ID" value="TQL57893.1"/>
    <property type="molecule type" value="Genomic_DNA"/>
</dbReference>
<dbReference type="Proteomes" id="UP000316196">
    <property type="component" value="Unassembled WGS sequence"/>
</dbReference>
<feature type="region of interest" description="Disordered" evidence="1">
    <location>
        <begin position="858"/>
        <end position="878"/>
    </location>
</feature>
<feature type="transmembrane region" description="Helical" evidence="2">
    <location>
        <begin position="536"/>
        <end position="557"/>
    </location>
</feature>
<evidence type="ECO:0000313" key="4">
    <source>
        <dbReference type="Proteomes" id="UP000316196"/>
    </source>
</evidence>
<name>A0A542ZC15_9ACTN</name>